<sequence length="258" mass="29231">MKYRKHLQLAGANLSDTEAESDSQISNSLLHDSKKRKRSKKKVIGLNQRISKYWYHRYDLFSKYDEGIKMDEEGWFSVTPEEIAARHAEKSGCGVVIDCFSGVGGNAIQFAKMCYHVVAIDIDPKKVKMALNNAKIYGVENYIDFIVGDFFQLARFLKGDVAFLSPPWGGPSYSKIKNFTLDFLLPKDGYSIFHAAQEITPNIIMFLPRNVNVQQVEELAWLSSPPLKIEIEENYVNGHLKGITAYFGDTASCLHEFS</sequence>
<evidence type="ECO:0000256" key="16">
    <source>
        <dbReference type="ARBA" id="ARBA00048763"/>
    </source>
</evidence>
<evidence type="ECO:0000256" key="4">
    <source>
        <dbReference type="ARBA" id="ARBA00018517"/>
    </source>
</evidence>
<evidence type="ECO:0000256" key="3">
    <source>
        <dbReference type="ARBA" id="ARBA00004604"/>
    </source>
</evidence>
<organism evidence="23 24">
    <name type="scientific">Aristolochia fimbriata</name>
    <name type="common">White veined hardy Dutchman's pipe vine</name>
    <dbReference type="NCBI Taxonomy" id="158543"/>
    <lineage>
        <taxon>Eukaryota</taxon>
        <taxon>Viridiplantae</taxon>
        <taxon>Streptophyta</taxon>
        <taxon>Embryophyta</taxon>
        <taxon>Tracheophyta</taxon>
        <taxon>Spermatophyta</taxon>
        <taxon>Magnoliopsida</taxon>
        <taxon>Magnoliidae</taxon>
        <taxon>Piperales</taxon>
        <taxon>Aristolochiaceae</taxon>
        <taxon>Aristolochia</taxon>
    </lineage>
</organism>
<keyword evidence="10" id="KW-0805">Transcription regulation</keyword>
<gene>
    <name evidence="23" type="ORF">H6P81_000329</name>
</gene>
<dbReference type="FunFam" id="3.40.50.150:FF:000066">
    <property type="entry name" value="Trimethylguanosine synthase 1"/>
    <property type="match status" value="1"/>
</dbReference>
<accession>A0AAV7F7L5</accession>
<dbReference type="GO" id="GO:0005737">
    <property type="term" value="C:cytoplasm"/>
    <property type="evidence" value="ECO:0007669"/>
    <property type="project" value="UniProtKB-SubCell"/>
</dbReference>
<keyword evidence="9" id="KW-0949">S-adenosyl-L-methionine</keyword>
<comment type="caution">
    <text evidence="23">The sequence shown here is derived from an EMBL/GenBank/DDBJ whole genome shotgun (WGS) entry which is preliminary data.</text>
</comment>
<keyword evidence="7" id="KW-0489">Methyltransferase</keyword>
<comment type="catalytic activity">
    <reaction evidence="17">
        <text>a 5'-end (N(7)-methyl 5'-triphosphoguanosine)-ribonucleoside in snRNA + S-adenosyl-L-methionine = a 5'-end (N(2),N(7)-dimethyl 5'-triphosphoguanosine)-ribonucleoside in snRNA + S-adenosyl-L-homocysteine + H(+)</text>
        <dbReference type="Rhea" id="RHEA:78471"/>
        <dbReference type="Rhea" id="RHEA-COMP:19085"/>
        <dbReference type="Rhea" id="RHEA-COMP:19087"/>
        <dbReference type="ChEBI" id="CHEBI:15378"/>
        <dbReference type="ChEBI" id="CHEBI:57856"/>
        <dbReference type="ChEBI" id="CHEBI:59789"/>
        <dbReference type="ChEBI" id="CHEBI:156461"/>
        <dbReference type="ChEBI" id="CHEBI:172880"/>
    </reaction>
    <physiologicalReaction direction="left-to-right" evidence="17">
        <dbReference type="Rhea" id="RHEA:78472"/>
    </physiologicalReaction>
</comment>
<evidence type="ECO:0000256" key="14">
    <source>
        <dbReference type="ARBA" id="ARBA00047418"/>
    </source>
</evidence>
<dbReference type="GO" id="GO:0005730">
    <property type="term" value="C:nucleolus"/>
    <property type="evidence" value="ECO:0007669"/>
    <property type="project" value="UniProtKB-SubCell"/>
</dbReference>
<dbReference type="PANTHER" id="PTHR14741:SF41">
    <property type="entry name" value="TRIMETHYLGUANOSINE SYNTHASE"/>
    <property type="match status" value="1"/>
</dbReference>
<evidence type="ECO:0000256" key="21">
    <source>
        <dbReference type="ARBA" id="ARBA00079339"/>
    </source>
</evidence>
<keyword evidence="6" id="KW-0597">Phosphoprotein</keyword>
<protein>
    <recommendedName>
        <fullName evidence="4">Trimethylguanosine synthase</fullName>
    </recommendedName>
    <alternativeName>
        <fullName evidence="18">Cap-specific guanine-N(2) methyltransferase</fullName>
    </alternativeName>
    <alternativeName>
        <fullName evidence="21">Nuclear receptor coactivator 6-interacting protein</fullName>
    </alternativeName>
    <alternativeName>
        <fullName evidence="22">PRIP-interacting protein with methyltransferase motif</fullName>
    </alternativeName>
</protein>
<proteinExistence type="inferred from homology"/>
<evidence type="ECO:0000256" key="7">
    <source>
        <dbReference type="ARBA" id="ARBA00022603"/>
    </source>
</evidence>
<evidence type="ECO:0000256" key="15">
    <source>
        <dbReference type="ARBA" id="ARBA00048740"/>
    </source>
</evidence>
<comment type="catalytic activity">
    <reaction evidence="16">
        <text>a 5'-end (N(2),N(7)-dimethyl 5'-triphosphoguanosine)-ribonucleoside in snRNA + S-adenosyl-L-methionine = a 5'-end (N(2),N(2),N(7)-trimethyl 5'-triphosphoguanosine)-ribonucleoside in snRNA + S-adenosyl-L-homocysteine + H(+)</text>
        <dbReference type="Rhea" id="RHEA:78479"/>
        <dbReference type="Rhea" id="RHEA-COMP:19087"/>
        <dbReference type="Rhea" id="RHEA-COMP:19089"/>
        <dbReference type="ChEBI" id="CHEBI:15378"/>
        <dbReference type="ChEBI" id="CHEBI:57856"/>
        <dbReference type="ChEBI" id="CHEBI:59789"/>
        <dbReference type="ChEBI" id="CHEBI:167623"/>
        <dbReference type="ChEBI" id="CHEBI:172880"/>
    </reaction>
    <physiologicalReaction direction="left-to-right" evidence="16">
        <dbReference type="Rhea" id="RHEA:78480"/>
    </physiologicalReaction>
</comment>
<comment type="similarity">
    <text evidence="13">Belongs to the methyltransferase superfamily. Trimethylguanosine synthase family.</text>
</comment>
<dbReference type="Pfam" id="PF09445">
    <property type="entry name" value="Methyltransf_15"/>
    <property type="match status" value="1"/>
</dbReference>
<evidence type="ECO:0000256" key="10">
    <source>
        <dbReference type="ARBA" id="ARBA00023015"/>
    </source>
</evidence>
<evidence type="ECO:0000256" key="20">
    <source>
        <dbReference type="ARBA" id="ARBA00064494"/>
    </source>
</evidence>
<comment type="catalytic activity">
    <reaction evidence="15">
        <text>a 5'-end (N(7)-methyl 5'-triphosphoguanosine)-ribonucleoside in snoRNA + S-adenosyl-L-methionine = a 5'-end (N(2),N(7)-dimethyl 5'-triphosphoguanosine)-ribonucleoside in snoRNA + S-adenosyl-L-homocysteine + H(+)</text>
        <dbReference type="Rhea" id="RHEA:78475"/>
        <dbReference type="Rhea" id="RHEA-COMP:19086"/>
        <dbReference type="Rhea" id="RHEA-COMP:19088"/>
        <dbReference type="ChEBI" id="CHEBI:15378"/>
        <dbReference type="ChEBI" id="CHEBI:57856"/>
        <dbReference type="ChEBI" id="CHEBI:59789"/>
        <dbReference type="ChEBI" id="CHEBI:156461"/>
        <dbReference type="ChEBI" id="CHEBI:172880"/>
    </reaction>
    <physiologicalReaction direction="left-to-right" evidence="15">
        <dbReference type="Rhea" id="RHEA:78476"/>
    </physiologicalReaction>
</comment>
<evidence type="ECO:0000256" key="9">
    <source>
        <dbReference type="ARBA" id="ARBA00022691"/>
    </source>
</evidence>
<evidence type="ECO:0000313" key="23">
    <source>
        <dbReference type="EMBL" id="KAG9455821.1"/>
    </source>
</evidence>
<dbReference type="InterPro" id="IPR019012">
    <property type="entry name" value="RNA_cap_Gua-N2-MeTrfase"/>
</dbReference>
<evidence type="ECO:0000256" key="12">
    <source>
        <dbReference type="ARBA" id="ARBA00023242"/>
    </source>
</evidence>
<evidence type="ECO:0000256" key="8">
    <source>
        <dbReference type="ARBA" id="ARBA00022679"/>
    </source>
</evidence>
<evidence type="ECO:0000256" key="18">
    <source>
        <dbReference type="ARBA" id="ARBA00049790"/>
    </source>
</evidence>
<evidence type="ECO:0000256" key="19">
    <source>
        <dbReference type="ARBA" id="ARBA00057179"/>
    </source>
</evidence>
<dbReference type="PANTHER" id="PTHR14741">
    <property type="entry name" value="S-ADENOSYLMETHIONINE-DEPENDENT METHYLTRANSFERASE RELATED"/>
    <property type="match status" value="1"/>
</dbReference>
<evidence type="ECO:0000313" key="24">
    <source>
        <dbReference type="Proteomes" id="UP000825729"/>
    </source>
</evidence>
<dbReference type="GO" id="GO:0015030">
    <property type="term" value="C:Cajal body"/>
    <property type="evidence" value="ECO:0007669"/>
    <property type="project" value="UniProtKB-SubCell"/>
</dbReference>
<dbReference type="Gene3D" id="3.40.50.150">
    <property type="entry name" value="Vaccinia Virus protein VP39"/>
    <property type="match status" value="1"/>
</dbReference>
<comment type="subunit">
    <text evidence="20">May form homooligomers. Interacts with CREBBP/CBP, EED/WAIT1, EP300/P300, NCOA6/PRIP, PPARBP/PBP and SMN.</text>
</comment>
<evidence type="ECO:0000256" key="11">
    <source>
        <dbReference type="ARBA" id="ARBA00023163"/>
    </source>
</evidence>
<comment type="function">
    <text evidence="19">Catalyzes the 2 serial methylation steps for the conversion of the 7-monomethylguanosine (m(7)G) caps of snRNAs and snoRNAs to a 2,2,7-trimethylguanosine (m(2,2,7)G) cap structure. The enzyme is specific for guanine, and N7 methylation must precede N2 methylation. Hypermethylation of the m7G cap of U snRNAs leads to their concentration in nuclear foci, their colocalization with coilin and the formation of canonical Cajal bodies (CBs). Plays a role in transcriptional regulation.</text>
</comment>
<dbReference type="AlphaFoldDB" id="A0AAV7F7L5"/>
<evidence type="ECO:0000256" key="5">
    <source>
        <dbReference type="ARBA" id="ARBA00022490"/>
    </source>
</evidence>
<dbReference type="GO" id="GO:0071164">
    <property type="term" value="F:RNA cap trimethylguanosine synthase activity"/>
    <property type="evidence" value="ECO:0007669"/>
    <property type="project" value="TreeGrafter"/>
</dbReference>
<name>A0AAV7F7L5_ARIFI</name>
<dbReference type="EMBL" id="JAINDJ010000002">
    <property type="protein sequence ID" value="KAG9455821.1"/>
    <property type="molecule type" value="Genomic_DNA"/>
</dbReference>
<dbReference type="InterPro" id="IPR029063">
    <property type="entry name" value="SAM-dependent_MTases_sf"/>
</dbReference>
<evidence type="ECO:0000256" key="6">
    <source>
        <dbReference type="ARBA" id="ARBA00022553"/>
    </source>
</evidence>
<dbReference type="Proteomes" id="UP000825729">
    <property type="component" value="Unassembled WGS sequence"/>
</dbReference>
<evidence type="ECO:0000256" key="17">
    <source>
        <dbReference type="ARBA" id="ARBA00049075"/>
    </source>
</evidence>
<evidence type="ECO:0000256" key="1">
    <source>
        <dbReference type="ARBA" id="ARBA00004408"/>
    </source>
</evidence>
<comment type="catalytic activity">
    <reaction evidence="14">
        <text>a 5'-end (N(2),N(7)-dimethyl 5'-triphosphoguanosine)-ribonucleoside in snoRNA + S-adenosyl-L-methionine = a 5'-end (N(2),N(2),N(7)-trimethyl 5'-triphosphoguanosine)-ribonucleoside in snoRNA + S-adenosyl-L-homocysteine + H(+)</text>
        <dbReference type="Rhea" id="RHEA:78507"/>
        <dbReference type="Rhea" id="RHEA-COMP:19088"/>
        <dbReference type="Rhea" id="RHEA-COMP:19090"/>
        <dbReference type="ChEBI" id="CHEBI:15378"/>
        <dbReference type="ChEBI" id="CHEBI:57856"/>
        <dbReference type="ChEBI" id="CHEBI:59789"/>
        <dbReference type="ChEBI" id="CHEBI:167623"/>
        <dbReference type="ChEBI" id="CHEBI:172880"/>
    </reaction>
    <physiologicalReaction direction="left-to-right" evidence="14">
        <dbReference type="Rhea" id="RHEA:78508"/>
    </physiologicalReaction>
</comment>
<dbReference type="SUPFAM" id="SSF53335">
    <property type="entry name" value="S-adenosyl-L-methionine-dependent methyltransferases"/>
    <property type="match status" value="1"/>
</dbReference>
<evidence type="ECO:0000256" key="13">
    <source>
        <dbReference type="ARBA" id="ARBA00025783"/>
    </source>
</evidence>
<evidence type="ECO:0000256" key="22">
    <source>
        <dbReference type="ARBA" id="ARBA00081504"/>
    </source>
</evidence>
<keyword evidence="12" id="KW-0539">Nucleus</keyword>
<keyword evidence="8" id="KW-0808">Transferase</keyword>
<dbReference type="CDD" id="cd02440">
    <property type="entry name" value="AdoMet_MTases"/>
    <property type="match status" value="1"/>
</dbReference>
<comment type="subcellular location">
    <subcellularLocation>
        <location evidence="2">Cytoplasm</location>
    </subcellularLocation>
    <subcellularLocation>
        <location evidence="1">Nucleus</location>
        <location evidence="1">Cajal body</location>
    </subcellularLocation>
    <subcellularLocation>
        <location evidence="3">Nucleus</location>
        <location evidence="3">Nucleolus</location>
    </subcellularLocation>
</comment>
<evidence type="ECO:0000256" key="2">
    <source>
        <dbReference type="ARBA" id="ARBA00004496"/>
    </source>
</evidence>
<keyword evidence="24" id="KW-1185">Reference proteome</keyword>
<keyword evidence="5" id="KW-0963">Cytoplasm</keyword>
<keyword evidence="11" id="KW-0804">Transcription</keyword>
<reference evidence="23 24" key="1">
    <citation type="submission" date="2021-07" db="EMBL/GenBank/DDBJ databases">
        <title>The Aristolochia fimbriata genome: insights into angiosperm evolution, floral development and chemical biosynthesis.</title>
        <authorList>
            <person name="Jiao Y."/>
        </authorList>
    </citation>
    <scope>NUCLEOTIDE SEQUENCE [LARGE SCALE GENOMIC DNA]</scope>
    <source>
        <strain evidence="23">IBCAS-2021</strain>
        <tissue evidence="23">Leaf</tissue>
    </source>
</reference>